<name>M5GG31_DACPD</name>
<dbReference type="RefSeq" id="XP_040631672.1">
    <property type="nucleotide sequence ID" value="XM_040767964.1"/>
</dbReference>
<gene>
    <name evidence="2" type="ORF">DACRYDRAFT_104652</name>
</gene>
<keyword evidence="3" id="KW-1185">Reference proteome</keyword>
<dbReference type="Proteomes" id="UP000030653">
    <property type="component" value="Unassembled WGS sequence"/>
</dbReference>
<feature type="transmembrane region" description="Helical" evidence="1">
    <location>
        <begin position="28"/>
        <end position="49"/>
    </location>
</feature>
<sequence>MAKHNSCQRQQQQGIWNGTHDLNKKRGFLFWFVQNLFPLLGSFTARPLLPSTIPYPLTPILPSLCLSLLFVASTAYTESITLSRYPVAYKAYQARVGKFSPGHAVMK</sequence>
<reference evidence="2 3" key="1">
    <citation type="journal article" date="2012" name="Science">
        <title>The Paleozoic origin of enzymatic lignin decomposition reconstructed from 31 fungal genomes.</title>
        <authorList>
            <person name="Floudas D."/>
            <person name="Binder M."/>
            <person name="Riley R."/>
            <person name="Barry K."/>
            <person name="Blanchette R.A."/>
            <person name="Henrissat B."/>
            <person name="Martinez A.T."/>
            <person name="Otillar R."/>
            <person name="Spatafora J.W."/>
            <person name="Yadav J.S."/>
            <person name="Aerts A."/>
            <person name="Benoit I."/>
            <person name="Boyd A."/>
            <person name="Carlson A."/>
            <person name="Copeland A."/>
            <person name="Coutinho P.M."/>
            <person name="de Vries R.P."/>
            <person name="Ferreira P."/>
            <person name="Findley K."/>
            <person name="Foster B."/>
            <person name="Gaskell J."/>
            <person name="Glotzer D."/>
            <person name="Gorecki P."/>
            <person name="Heitman J."/>
            <person name="Hesse C."/>
            <person name="Hori C."/>
            <person name="Igarashi K."/>
            <person name="Jurgens J.A."/>
            <person name="Kallen N."/>
            <person name="Kersten P."/>
            <person name="Kohler A."/>
            <person name="Kuees U."/>
            <person name="Kumar T.K.A."/>
            <person name="Kuo A."/>
            <person name="LaButti K."/>
            <person name="Larrondo L.F."/>
            <person name="Lindquist E."/>
            <person name="Ling A."/>
            <person name="Lombard V."/>
            <person name="Lucas S."/>
            <person name="Lundell T."/>
            <person name="Martin R."/>
            <person name="McLaughlin D.J."/>
            <person name="Morgenstern I."/>
            <person name="Morin E."/>
            <person name="Murat C."/>
            <person name="Nagy L.G."/>
            <person name="Nolan M."/>
            <person name="Ohm R.A."/>
            <person name="Patyshakuliyeva A."/>
            <person name="Rokas A."/>
            <person name="Ruiz-Duenas F.J."/>
            <person name="Sabat G."/>
            <person name="Salamov A."/>
            <person name="Samejima M."/>
            <person name="Schmutz J."/>
            <person name="Slot J.C."/>
            <person name="St John F."/>
            <person name="Stenlid J."/>
            <person name="Sun H."/>
            <person name="Sun S."/>
            <person name="Syed K."/>
            <person name="Tsang A."/>
            <person name="Wiebenga A."/>
            <person name="Young D."/>
            <person name="Pisabarro A."/>
            <person name="Eastwood D.C."/>
            <person name="Martin F."/>
            <person name="Cullen D."/>
            <person name="Grigoriev I.V."/>
            <person name="Hibbett D.S."/>
        </authorList>
    </citation>
    <scope>NUCLEOTIDE SEQUENCE [LARGE SCALE GENOMIC DNA]</scope>
    <source>
        <strain evidence="2 3">DJM-731 SS1</strain>
    </source>
</reference>
<protein>
    <submittedName>
        <fullName evidence="2">Uncharacterized protein</fullName>
    </submittedName>
</protein>
<keyword evidence="1" id="KW-0472">Membrane</keyword>
<keyword evidence="1" id="KW-1133">Transmembrane helix</keyword>
<keyword evidence="1" id="KW-0812">Transmembrane</keyword>
<evidence type="ECO:0000256" key="1">
    <source>
        <dbReference type="SAM" id="Phobius"/>
    </source>
</evidence>
<feature type="transmembrane region" description="Helical" evidence="1">
    <location>
        <begin position="55"/>
        <end position="76"/>
    </location>
</feature>
<dbReference type="AlphaFoldDB" id="M5GG31"/>
<organism evidence="2 3">
    <name type="scientific">Dacryopinax primogenitus (strain DJM 731)</name>
    <name type="common">Brown rot fungus</name>
    <dbReference type="NCBI Taxonomy" id="1858805"/>
    <lineage>
        <taxon>Eukaryota</taxon>
        <taxon>Fungi</taxon>
        <taxon>Dikarya</taxon>
        <taxon>Basidiomycota</taxon>
        <taxon>Agaricomycotina</taxon>
        <taxon>Dacrymycetes</taxon>
        <taxon>Dacrymycetales</taxon>
        <taxon>Dacrymycetaceae</taxon>
        <taxon>Dacryopinax</taxon>
    </lineage>
</organism>
<dbReference type="HOGENOM" id="CLU_2209924_0_0_1"/>
<accession>M5GG31</accession>
<evidence type="ECO:0000313" key="2">
    <source>
        <dbReference type="EMBL" id="EJU04778.1"/>
    </source>
</evidence>
<dbReference type="EMBL" id="JH795857">
    <property type="protein sequence ID" value="EJU04778.1"/>
    <property type="molecule type" value="Genomic_DNA"/>
</dbReference>
<proteinExistence type="predicted"/>
<evidence type="ECO:0000313" key="3">
    <source>
        <dbReference type="Proteomes" id="UP000030653"/>
    </source>
</evidence>
<dbReference type="OrthoDB" id="201504at2759"/>
<dbReference type="GeneID" id="63683026"/>